<organism evidence="3 4">
    <name type="scientific">Alicyclobacillus dauci</name>
    <dbReference type="NCBI Taxonomy" id="1475485"/>
    <lineage>
        <taxon>Bacteria</taxon>
        <taxon>Bacillati</taxon>
        <taxon>Bacillota</taxon>
        <taxon>Bacilli</taxon>
        <taxon>Bacillales</taxon>
        <taxon>Alicyclobacillaceae</taxon>
        <taxon>Alicyclobacillus</taxon>
    </lineage>
</organism>
<dbReference type="RefSeq" id="WP_268042873.1">
    <property type="nucleotide sequence ID" value="NZ_CP104064.1"/>
</dbReference>
<keyword evidence="4" id="KW-1185">Reference proteome</keyword>
<feature type="region of interest" description="Disordered" evidence="1">
    <location>
        <begin position="35"/>
        <end position="90"/>
    </location>
</feature>
<dbReference type="PROSITE" id="PS51257">
    <property type="entry name" value="PROKAR_LIPOPROTEIN"/>
    <property type="match status" value="1"/>
</dbReference>
<sequence>MKMKPTILWVTSSLMVACTILTGCAKNPPATPVAGSVSNMSNGTANSPTSEPTSSDQNTTTKEPSGGQSSGASNSAVPNGTPAKSQQPAARSLVSESMALAKQGKVIGIPFQLQSNIDVVQQLWGKASGQSMAGAGIYVTYGDHNAAFGMNKGGQMFDIRTFHSTVKSIRLGDITQVLGKPGEVRTSPDSVIYLYPAGPDYQLLFVFPKTSSGKAGATVDHVSVFWPQGTVNSMAATAPSPSVILDNAPGTVGQLFTFSIKNPPKGYRLVELEWLPSHGSAIVNTYPQAVDNGKTGLVPGFGVSGDGQTLSFVYTDAMKGQTGQVRVIFQTTSGAALLGQSESVTLK</sequence>
<evidence type="ECO:0000313" key="3">
    <source>
        <dbReference type="EMBL" id="WAH35590.1"/>
    </source>
</evidence>
<evidence type="ECO:0000256" key="2">
    <source>
        <dbReference type="SAM" id="SignalP"/>
    </source>
</evidence>
<name>A0ABY6YYK5_9BACL</name>
<keyword evidence="2" id="KW-0732">Signal</keyword>
<reference evidence="3" key="1">
    <citation type="submission" date="2022-08" db="EMBL/GenBank/DDBJ databases">
        <title>Alicyclobacillus dauci DSM2870, complete genome.</title>
        <authorList>
            <person name="Wang Q."/>
            <person name="Cai R."/>
            <person name="Wang Z."/>
        </authorList>
    </citation>
    <scope>NUCLEOTIDE SEQUENCE</scope>
    <source>
        <strain evidence="3">DSM 28700</strain>
    </source>
</reference>
<dbReference type="Proteomes" id="UP001164803">
    <property type="component" value="Chromosome"/>
</dbReference>
<evidence type="ECO:0000256" key="1">
    <source>
        <dbReference type="SAM" id="MobiDB-lite"/>
    </source>
</evidence>
<feature type="compositionally biased region" description="Polar residues" evidence="1">
    <location>
        <begin position="36"/>
        <end position="63"/>
    </location>
</feature>
<feature type="compositionally biased region" description="Low complexity" evidence="1">
    <location>
        <begin position="65"/>
        <end position="76"/>
    </location>
</feature>
<protein>
    <submittedName>
        <fullName evidence="3">YjgB family protein</fullName>
    </submittedName>
</protein>
<dbReference type="Pfam" id="PF14172">
    <property type="entry name" value="DUF4309"/>
    <property type="match status" value="1"/>
</dbReference>
<gene>
    <name evidence="3" type="ORF">NZD86_15065</name>
</gene>
<dbReference type="EMBL" id="CP104064">
    <property type="protein sequence ID" value="WAH35590.1"/>
    <property type="molecule type" value="Genomic_DNA"/>
</dbReference>
<proteinExistence type="predicted"/>
<dbReference type="InterPro" id="IPR025453">
    <property type="entry name" value="DUF4309"/>
</dbReference>
<feature type="signal peptide" evidence="2">
    <location>
        <begin position="1"/>
        <end position="25"/>
    </location>
</feature>
<accession>A0ABY6YYK5</accession>
<evidence type="ECO:0000313" key="4">
    <source>
        <dbReference type="Proteomes" id="UP001164803"/>
    </source>
</evidence>
<feature type="chain" id="PRO_5045307498" evidence="2">
    <location>
        <begin position="26"/>
        <end position="347"/>
    </location>
</feature>